<dbReference type="PIRSF" id="PIRSF001480">
    <property type="entry name" value="Mannose-6-phosphate_isomerase"/>
    <property type="match status" value="1"/>
</dbReference>
<dbReference type="NCBIfam" id="TIGR00218">
    <property type="entry name" value="manA"/>
    <property type="match status" value="1"/>
</dbReference>
<evidence type="ECO:0000256" key="4">
    <source>
        <dbReference type="ARBA" id="ARBA00022723"/>
    </source>
</evidence>
<dbReference type="Pfam" id="PF20511">
    <property type="entry name" value="PMI_typeI_cat"/>
    <property type="match status" value="1"/>
</dbReference>
<accession>A0A7W3IT31</accession>
<comment type="similarity">
    <text evidence="2">Belongs to the mannose-6-phosphate isomerase type 1 family.</text>
</comment>
<dbReference type="Gene3D" id="1.10.441.10">
    <property type="entry name" value="Phosphomannose Isomerase, domain 2"/>
    <property type="match status" value="1"/>
</dbReference>
<feature type="domain" description="Phosphomannose isomerase type I catalytic" evidence="9">
    <location>
        <begin position="8"/>
        <end position="145"/>
    </location>
</feature>
<evidence type="ECO:0000256" key="5">
    <source>
        <dbReference type="ARBA" id="ARBA00022833"/>
    </source>
</evidence>
<dbReference type="GO" id="GO:0005829">
    <property type="term" value="C:cytosol"/>
    <property type="evidence" value="ECO:0007669"/>
    <property type="project" value="TreeGrafter"/>
</dbReference>
<dbReference type="PANTHER" id="PTHR10309:SF0">
    <property type="entry name" value="MANNOSE-6-PHOSPHATE ISOMERASE"/>
    <property type="match status" value="1"/>
</dbReference>
<dbReference type="GO" id="GO:0005975">
    <property type="term" value="P:carbohydrate metabolic process"/>
    <property type="evidence" value="ECO:0007669"/>
    <property type="project" value="InterPro"/>
</dbReference>
<keyword evidence="6 10" id="KW-0413">Isomerase</keyword>
<evidence type="ECO:0000256" key="3">
    <source>
        <dbReference type="ARBA" id="ARBA00011956"/>
    </source>
</evidence>
<evidence type="ECO:0000259" key="9">
    <source>
        <dbReference type="Pfam" id="PF20511"/>
    </source>
</evidence>
<name>A0A7W3IT31_9ACTN</name>
<reference evidence="10 11" key="1">
    <citation type="submission" date="2020-07" db="EMBL/GenBank/DDBJ databases">
        <title>Sequencing the genomes of 1000 actinobacteria strains.</title>
        <authorList>
            <person name="Klenk H.-P."/>
        </authorList>
    </citation>
    <scope>NUCLEOTIDE SEQUENCE [LARGE SCALE GENOMIC DNA]</scope>
    <source>
        <strain evidence="10 11">DSM 100723</strain>
    </source>
</reference>
<dbReference type="InterPro" id="IPR016305">
    <property type="entry name" value="Mannose-6-P_Isomerase"/>
</dbReference>
<dbReference type="Proteomes" id="UP000523079">
    <property type="component" value="Unassembled WGS sequence"/>
</dbReference>
<keyword evidence="5 8" id="KW-0862">Zinc</keyword>
<feature type="binding site" evidence="8">
    <location>
        <position position="256"/>
    </location>
    <ligand>
        <name>Zn(2+)</name>
        <dbReference type="ChEBI" id="CHEBI:29105"/>
    </ligand>
</feature>
<evidence type="ECO:0000256" key="7">
    <source>
        <dbReference type="PIRSR" id="PIRSR001480-1"/>
    </source>
</evidence>
<dbReference type="PRINTS" id="PR00714">
    <property type="entry name" value="MAN6PISMRASE"/>
</dbReference>
<comment type="catalytic activity">
    <reaction evidence="1">
        <text>D-mannose 6-phosphate = D-fructose 6-phosphate</text>
        <dbReference type="Rhea" id="RHEA:12356"/>
        <dbReference type="ChEBI" id="CHEBI:58735"/>
        <dbReference type="ChEBI" id="CHEBI:61527"/>
        <dbReference type="EC" id="5.3.1.8"/>
    </reaction>
</comment>
<evidence type="ECO:0000313" key="10">
    <source>
        <dbReference type="EMBL" id="MBA8794741.1"/>
    </source>
</evidence>
<dbReference type="AlphaFoldDB" id="A0A7W3IT31"/>
<dbReference type="EMBL" id="JACGWT010000003">
    <property type="protein sequence ID" value="MBA8794741.1"/>
    <property type="molecule type" value="Genomic_DNA"/>
</dbReference>
<feature type="active site" evidence="7">
    <location>
        <position position="275"/>
    </location>
</feature>
<dbReference type="InterPro" id="IPR001250">
    <property type="entry name" value="Man6P_Isoase-1"/>
</dbReference>
<dbReference type="PANTHER" id="PTHR10309">
    <property type="entry name" value="MANNOSE-6-PHOSPHATE ISOMERASE"/>
    <property type="match status" value="1"/>
</dbReference>
<dbReference type="RefSeq" id="WP_182560286.1">
    <property type="nucleotide sequence ID" value="NZ_JACGWT010000003.1"/>
</dbReference>
<feature type="binding site" evidence="8">
    <location>
        <position position="95"/>
    </location>
    <ligand>
        <name>Zn(2+)</name>
        <dbReference type="ChEBI" id="CHEBI:29105"/>
    </ligand>
</feature>
<evidence type="ECO:0000256" key="1">
    <source>
        <dbReference type="ARBA" id="ARBA00000757"/>
    </source>
</evidence>
<feature type="binding site" evidence="8">
    <location>
        <position position="93"/>
    </location>
    <ligand>
        <name>Zn(2+)</name>
        <dbReference type="ChEBI" id="CHEBI:29105"/>
    </ligand>
</feature>
<dbReference type="GO" id="GO:0004476">
    <property type="term" value="F:mannose-6-phosphate isomerase activity"/>
    <property type="evidence" value="ECO:0007669"/>
    <property type="project" value="UniProtKB-EC"/>
</dbReference>
<dbReference type="InterPro" id="IPR011051">
    <property type="entry name" value="RmlC_Cupin_sf"/>
</dbReference>
<evidence type="ECO:0000313" key="11">
    <source>
        <dbReference type="Proteomes" id="UP000523079"/>
    </source>
</evidence>
<dbReference type="Gene3D" id="2.60.120.10">
    <property type="entry name" value="Jelly Rolls"/>
    <property type="match status" value="2"/>
</dbReference>
<keyword evidence="11" id="KW-1185">Reference proteome</keyword>
<dbReference type="InterPro" id="IPR046457">
    <property type="entry name" value="PMI_typeI_cat"/>
</dbReference>
<gene>
    <name evidence="10" type="ORF">FHX74_002360</name>
</gene>
<dbReference type="CDD" id="cd07011">
    <property type="entry name" value="cupin_PMI_type_I_N"/>
    <property type="match status" value="1"/>
</dbReference>
<dbReference type="SUPFAM" id="SSF51182">
    <property type="entry name" value="RmlC-like cupins"/>
    <property type="match status" value="1"/>
</dbReference>
<dbReference type="GO" id="GO:0008270">
    <property type="term" value="F:zinc ion binding"/>
    <property type="evidence" value="ECO:0007669"/>
    <property type="project" value="InterPro"/>
</dbReference>
<evidence type="ECO:0000256" key="8">
    <source>
        <dbReference type="PIRSR" id="PIRSR001480-2"/>
    </source>
</evidence>
<comment type="cofactor">
    <cofactor evidence="8">
        <name>Zn(2+)</name>
        <dbReference type="ChEBI" id="CHEBI:29105"/>
    </cofactor>
    <text evidence="8">Binds 1 zinc ion per subunit.</text>
</comment>
<sequence>MITTIGGRIQPYAWGSTTAIPELLGRTPSGEPQAELWLGAHPLAPSDLDGTPLDQAVSRDAVGLVGQRSVERFGPRLPYLTKIIAAAQPLSLQAHPSREQAEAGFAREQQAGVALDAANRTYKDDWPKPEMICALGEFHALCGFRDPVETYAMFSTLGVDQVLDVVEPLRGGGPEAVQKAFARLLYAEHPEMLVSVVITLCQGLVGRDDALGSFARTAVGLGEHYPTDPGVLAGLMMNKITLQENEAMFLPAGNLHAYLDGTGVEVMANSDNVLRGGLTPKFVDRDELLDILDFTPGQPDLVVAEEEQTGVFRYRTPAPEFAVWRLAPHGGTVTLPADGSGRIVLVTDGEVALGSGLRKTKLSRGQAAFVTAGETGVGVKGSGTAFVSAPGV</sequence>
<comment type="caution">
    <text evidence="10">The sequence shown here is derived from an EMBL/GenBank/DDBJ whole genome shotgun (WGS) entry which is preliminary data.</text>
</comment>
<dbReference type="InterPro" id="IPR014710">
    <property type="entry name" value="RmlC-like_jellyroll"/>
</dbReference>
<evidence type="ECO:0000256" key="2">
    <source>
        <dbReference type="ARBA" id="ARBA00010772"/>
    </source>
</evidence>
<dbReference type="GO" id="GO:0009298">
    <property type="term" value="P:GDP-mannose biosynthetic process"/>
    <property type="evidence" value="ECO:0007669"/>
    <property type="project" value="InterPro"/>
</dbReference>
<protein>
    <recommendedName>
        <fullName evidence="3">mannose-6-phosphate isomerase</fullName>
        <ecNumber evidence="3">5.3.1.8</ecNumber>
    </recommendedName>
</protein>
<organism evidence="10 11">
    <name type="scientific">Microlunatus kandeliicorticis</name>
    <dbReference type="NCBI Taxonomy" id="1759536"/>
    <lineage>
        <taxon>Bacteria</taxon>
        <taxon>Bacillati</taxon>
        <taxon>Actinomycetota</taxon>
        <taxon>Actinomycetes</taxon>
        <taxon>Propionibacteriales</taxon>
        <taxon>Propionibacteriaceae</taxon>
        <taxon>Microlunatus</taxon>
    </lineage>
</organism>
<keyword evidence="4 8" id="KW-0479">Metal-binding</keyword>
<proteinExistence type="inferred from homology"/>
<evidence type="ECO:0000256" key="6">
    <source>
        <dbReference type="ARBA" id="ARBA00023235"/>
    </source>
</evidence>
<dbReference type="EC" id="5.3.1.8" evidence="3"/>
<feature type="binding site" evidence="8">
    <location>
        <position position="130"/>
    </location>
    <ligand>
        <name>Zn(2+)</name>
        <dbReference type="ChEBI" id="CHEBI:29105"/>
    </ligand>
</feature>